<reference evidence="3" key="1">
    <citation type="submission" date="2010-08" db="EMBL/GenBank/DDBJ databases">
        <authorList>
            <consortium name="Caenorhabditis japonica Sequencing Consortium"/>
            <person name="Wilson R.K."/>
        </authorList>
    </citation>
    <scope>NUCLEOTIDE SEQUENCE [LARGE SCALE GENOMIC DNA]</scope>
    <source>
        <strain evidence="3">DF5081</strain>
    </source>
</reference>
<protein>
    <submittedName>
        <fullName evidence="2">Uncharacterized protein</fullName>
    </submittedName>
</protein>
<sequence length="157" mass="17097">MFLQSKDSHAAGPTSILAPQHHPRSNETARGPSDEPTRPKPTRPPDDSRLLQLASNPYGTLDVSNIDTMRSLLFAGCLAISAAIDLSHNKVDINFCTTTIDKIVPHFLGTIVKFKISRSLKPPSAESWSRDTAFNIEQTNGATLHCKALTMDSCPQS</sequence>
<dbReference type="EnsemblMetazoa" id="CJA41792.1">
    <property type="protein sequence ID" value="CJA41792.1"/>
    <property type="gene ID" value="WBGene00217640"/>
</dbReference>
<evidence type="ECO:0000313" key="3">
    <source>
        <dbReference type="Proteomes" id="UP000005237"/>
    </source>
</evidence>
<dbReference type="Proteomes" id="UP000005237">
    <property type="component" value="Unassembled WGS sequence"/>
</dbReference>
<keyword evidence="3" id="KW-1185">Reference proteome</keyword>
<dbReference type="AlphaFoldDB" id="A0A8R1ITF1"/>
<feature type="region of interest" description="Disordered" evidence="1">
    <location>
        <begin position="1"/>
        <end position="51"/>
    </location>
</feature>
<feature type="compositionally biased region" description="Basic and acidic residues" evidence="1">
    <location>
        <begin position="24"/>
        <end position="49"/>
    </location>
</feature>
<reference evidence="2" key="2">
    <citation type="submission" date="2022-06" db="UniProtKB">
        <authorList>
            <consortium name="EnsemblMetazoa"/>
        </authorList>
    </citation>
    <scope>IDENTIFICATION</scope>
    <source>
        <strain evidence="2">DF5081</strain>
    </source>
</reference>
<proteinExistence type="predicted"/>
<accession>A0A8R1ITF1</accession>
<evidence type="ECO:0000313" key="2">
    <source>
        <dbReference type="EnsemblMetazoa" id="CJA41792.1"/>
    </source>
</evidence>
<name>A0A8R1ITF1_CAEJA</name>
<organism evidence="2 3">
    <name type="scientific">Caenorhabditis japonica</name>
    <dbReference type="NCBI Taxonomy" id="281687"/>
    <lineage>
        <taxon>Eukaryota</taxon>
        <taxon>Metazoa</taxon>
        <taxon>Ecdysozoa</taxon>
        <taxon>Nematoda</taxon>
        <taxon>Chromadorea</taxon>
        <taxon>Rhabditida</taxon>
        <taxon>Rhabditina</taxon>
        <taxon>Rhabditomorpha</taxon>
        <taxon>Rhabditoidea</taxon>
        <taxon>Rhabditidae</taxon>
        <taxon>Peloderinae</taxon>
        <taxon>Caenorhabditis</taxon>
    </lineage>
</organism>
<evidence type="ECO:0000256" key="1">
    <source>
        <dbReference type="SAM" id="MobiDB-lite"/>
    </source>
</evidence>